<organism evidence="4 5">
    <name type="scientific">Serinicoccus chungangensis</name>
    <dbReference type="NCBI Taxonomy" id="767452"/>
    <lineage>
        <taxon>Bacteria</taxon>
        <taxon>Bacillati</taxon>
        <taxon>Actinomycetota</taxon>
        <taxon>Actinomycetes</taxon>
        <taxon>Micrococcales</taxon>
        <taxon>Ornithinimicrobiaceae</taxon>
        <taxon>Serinicoccus</taxon>
    </lineage>
</organism>
<keyword evidence="2" id="KW-0472">Membrane</keyword>
<dbReference type="Proteomes" id="UP000054837">
    <property type="component" value="Unassembled WGS sequence"/>
</dbReference>
<dbReference type="Pfam" id="PF13239">
    <property type="entry name" value="2TM"/>
    <property type="match status" value="1"/>
</dbReference>
<keyword evidence="2" id="KW-1133">Transmembrane helix</keyword>
<feature type="transmembrane region" description="Helical" evidence="2">
    <location>
        <begin position="49"/>
        <end position="72"/>
    </location>
</feature>
<feature type="domain" description="2TM" evidence="3">
    <location>
        <begin position="33"/>
        <end position="89"/>
    </location>
</feature>
<sequence length="121" mass="13907">MSQPPQGPHDPVEGGAPLQPYRPQTELDPEMRERALQRLQQRKEFLQHLSVYVIIMTLLTAIWLVSGMGYYWPVWPMMGWGVGVAIHATTLRLDREPTEAQIAEEAARLRKRLGRPDHPED</sequence>
<keyword evidence="5" id="KW-1185">Reference proteome</keyword>
<dbReference type="RefSeq" id="WP_058889765.1">
    <property type="nucleotide sequence ID" value="NZ_LQBL01000002.1"/>
</dbReference>
<name>A0A0W8IH94_9MICO</name>
<feature type="region of interest" description="Disordered" evidence="1">
    <location>
        <begin position="1"/>
        <end position="30"/>
    </location>
</feature>
<protein>
    <recommendedName>
        <fullName evidence="3">2TM domain-containing protein</fullName>
    </recommendedName>
</protein>
<evidence type="ECO:0000256" key="1">
    <source>
        <dbReference type="SAM" id="MobiDB-lite"/>
    </source>
</evidence>
<dbReference type="EMBL" id="LQBL01000002">
    <property type="protein sequence ID" value="KUG59289.1"/>
    <property type="molecule type" value="Genomic_DNA"/>
</dbReference>
<evidence type="ECO:0000313" key="5">
    <source>
        <dbReference type="Proteomes" id="UP000054837"/>
    </source>
</evidence>
<reference evidence="4 5" key="1">
    <citation type="submission" date="2015-12" db="EMBL/GenBank/DDBJ databases">
        <title>Serinicoccus chungangenesis strain CD08_5 genome sequencing and assembly.</title>
        <authorList>
            <person name="Chander A.M."/>
            <person name="Kaur G."/>
            <person name="Nair G.R."/>
            <person name="Dhawan D.K."/>
            <person name="Kochhar R.K."/>
            <person name="Mayilraj S."/>
            <person name="Bhadada S.K."/>
        </authorList>
    </citation>
    <scope>NUCLEOTIDE SEQUENCE [LARGE SCALE GENOMIC DNA]</scope>
    <source>
        <strain evidence="4 5">CD08_5</strain>
    </source>
</reference>
<dbReference type="AlphaFoldDB" id="A0A0W8IH94"/>
<accession>A0A0W8IH94</accession>
<dbReference type="InterPro" id="IPR025698">
    <property type="entry name" value="2TM_dom"/>
</dbReference>
<dbReference type="STRING" id="767452.AVL62_06310"/>
<comment type="caution">
    <text evidence="4">The sequence shown here is derived from an EMBL/GenBank/DDBJ whole genome shotgun (WGS) entry which is preliminary data.</text>
</comment>
<evidence type="ECO:0000256" key="2">
    <source>
        <dbReference type="SAM" id="Phobius"/>
    </source>
</evidence>
<dbReference type="OrthoDB" id="5145586at2"/>
<proteinExistence type="predicted"/>
<evidence type="ECO:0000259" key="3">
    <source>
        <dbReference type="Pfam" id="PF13239"/>
    </source>
</evidence>
<evidence type="ECO:0000313" key="4">
    <source>
        <dbReference type="EMBL" id="KUG59289.1"/>
    </source>
</evidence>
<gene>
    <name evidence="4" type="ORF">AVL62_06310</name>
</gene>
<keyword evidence="2" id="KW-0812">Transmembrane</keyword>